<comment type="caution">
    <text evidence="1">The sequence shown here is derived from an EMBL/GenBank/DDBJ whole genome shotgun (WGS) entry which is preliminary data.</text>
</comment>
<organism evidence="1 2">
    <name type="scientific">Dactylosporangium siamense</name>
    <dbReference type="NCBI Taxonomy" id="685454"/>
    <lineage>
        <taxon>Bacteria</taxon>
        <taxon>Bacillati</taxon>
        <taxon>Actinomycetota</taxon>
        <taxon>Actinomycetes</taxon>
        <taxon>Micromonosporales</taxon>
        <taxon>Micromonosporaceae</taxon>
        <taxon>Dactylosporangium</taxon>
    </lineage>
</organism>
<dbReference type="Pfam" id="PF11066">
    <property type="entry name" value="DUF2867"/>
    <property type="match status" value="1"/>
</dbReference>
<evidence type="ECO:0000313" key="1">
    <source>
        <dbReference type="EMBL" id="GIG44190.1"/>
    </source>
</evidence>
<proteinExistence type="predicted"/>
<evidence type="ECO:0000313" key="2">
    <source>
        <dbReference type="Proteomes" id="UP000660611"/>
    </source>
</evidence>
<dbReference type="RefSeq" id="WP_203846032.1">
    <property type="nucleotide sequence ID" value="NZ_BAAAVW010000001.1"/>
</dbReference>
<dbReference type="AlphaFoldDB" id="A0A919PG16"/>
<reference evidence="1" key="1">
    <citation type="submission" date="2021-01" db="EMBL/GenBank/DDBJ databases">
        <title>Whole genome shotgun sequence of Dactylosporangium siamense NBRC 106093.</title>
        <authorList>
            <person name="Komaki H."/>
            <person name="Tamura T."/>
        </authorList>
    </citation>
    <scope>NUCLEOTIDE SEQUENCE</scope>
    <source>
        <strain evidence="1">NBRC 106093</strain>
    </source>
</reference>
<name>A0A919PG16_9ACTN</name>
<accession>A0A919PG16</accession>
<sequence length="202" mass="22126">MRLPKTAHTSRPWRIHEIAPDFQVEDVWALPTPGGPDDLPRLIRQLSPGGDAAAPGRAGPTPVPGLLPRALFATRWKLGAWFGWDKPDAGLGTRVGSLRDRLPADLRDAPRGPDLRAVPFTFVFQTHDEWAAEMANKTVHTVMHIGWVPDGAGGHHGQMTVLVKPNGKFGTAYMAAIKPFRYLGVYPALLKSIAHRWQSTPA</sequence>
<dbReference type="Proteomes" id="UP000660611">
    <property type="component" value="Unassembled WGS sequence"/>
</dbReference>
<protein>
    <recommendedName>
        <fullName evidence="3">DUF2867 domain-containing protein</fullName>
    </recommendedName>
</protein>
<dbReference type="EMBL" id="BONQ01000033">
    <property type="protein sequence ID" value="GIG44190.1"/>
    <property type="molecule type" value="Genomic_DNA"/>
</dbReference>
<keyword evidence="2" id="KW-1185">Reference proteome</keyword>
<evidence type="ECO:0008006" key="3">
    <source>
        <dbReference type="Google" id="ProtNLM"/>
    </source>
</evidence>
<gene>
    <name evidence="1" type="ORF">Dsi01nite_022310</name>
</gene>
<dbReference type="InterPro" id="IPR021295">
    <property type="entry name" value="DUF2867"/>
</dbReference>